<evidence type="ECO:0000313" key="2">
    <source>
        <dbReference type="Proteomes" id="UP000001312"/>
    </source>
</evidence>
<protein>
    <submittedName>
        <fullName evidence="1">Uncharacterized protein</fullName>
    </submittedName>
</protein>
<dbReference type="AlphaFoldDB" id="A7EA88"/>
<dbReference type="HOGENOM" id="CLU_2499221_0_0_1"/>
<accession>A7EA88</accession>
<dbReference type="RefSeq" id="XP_001596004.1">
    <property type="nucleotide sequence ID" value="XM_001595954.1"/>
</dbReference>
<dbReference type="KEGG" id="ssl:SS1G_02220"/>
<dbReference type="Proteomes" id="UP000001312">
    <property type="component" value="Unassembled WGS sequence"/>
</dbReference>
<name>A7EA88_SCLS1</name>
<reference evidence="2" key="1">
    <citation type="journal article" date="2011" name="PLoS Genet.">
        <title>Genomic analysis of the necrotrophic fungal pathogens Sclerotinia sclerotiorum and Botrytis cinerea.</title>
        <authorList>
            <person name="Amselem J."/>
            <person name="Cuomo C.A."/>
            <person name="van Kan J.A."/>
            <person name="Viaud M."/>
            <person name="Benito E.P."/>
            <person name="Couloux A."/>
            <person name="Coutinho P.M."/>
            <person name="de Vries R.P."/>
            <person name="Dyer P.S."/>
            <person name="Fillinger S."/>
            <person name="Fournier E."/>
            <person name="Gout L."/>
            <person name="Hahn M."/>
            <person name="Kohn L."/>
            <person name="Lapalu N."/>
            <person name="Plummer K.M."/>
            <person name="Pradier J.M."/>
            <person name="Quevillon E."/>
            <person name="Sharon A."/>
            <person name="Simon A."/>
            <person name="ten Have A."/>
            <person name="Tudzynski B."/>
            <person name="Tudzynski P."/>
            <person name="Wincker P."/>
            <person name="Andrew M."/>
            <person name="Anthouard V."/>
            <person name="Beever R.E."/>
            <person name="Beffa R."/>
            <person name="Benoit I."/>
            <person name="Bouzid O."/>
            <person name="Brault B."/>
            <person name="Chen Z."/>
            <person name="Choquer M."/>
            <person name="Collemare J."/>
            <person name="Cotton P."/>
            <person name="Danchin E.G."/>
            <person name="Da Silva C."/>
            <person name="Gautier A."/>
            <person name="Giraud C."/>
            <person name="Giraud T."/>
            <person name="Gonzalez C."/>
            <person name="Grossetete S."/>
            <person name="Guldener U."/>
            <person name="Henrissat B."/>
            <person name="Howlett B.J."/>
            <person name="Kodira C."/>
            <person name="Kretschmer M."/>
            <person name="Lappartient A."/>
            <person name="Leroch M."/>
            <person name="Levis C."/>
            <person name="Mauceli E."/>
            <person name="Neuveglise C."/>
            <person name="Oeser B."/>
            <person name="Pearson M."/>
            <person name="Poulain J."/>
            <person name="Poussereau N."/>
            <person name="Quesneville H."/>
            <person name="Rascle C."/>
            <person name="Schumacher J."/>
            <person name="Segurens B."/>
            <person name="Sexton A."/>
            <person name="Silva E."/>
            <person name="Sirven C."/>
            <person name="Soanes D.M."/>
            <person name="Talbot N.J."/>
            <person name="Templeton M."/>
            <person name="Yandava C."/>
            <person name="Yarden O."/>
            <person name="Zeng Q."/>
            <person name="Rollins J.A."/>
            <person name="Lebrun M.H."/>
            <person name="Dickman M."/>
        </authorList>
    </citation>
    <scope>NUCLEOTIDE SEQUENCE [LARGE SCALE GENOMIC DNA]</scope>
    <source>
        <strain evidence="2">ATCC 18683 / 1980 / Ss-1</strain>
    </source>
</reference>
<evidence type="ECO:0000313" key="1">
    <source>
        <dbReference type="EMBL" id="EDN99366.1"/>
    </source>
</evidence>
<organism evidence="1 2">
    <name type="scientific">Sclerotinia sclerotiorum (strain ATCC 18683 / 1980 / Ss-1)</name>
    <name type="common">White mold</name>
    <name type="synonym">Whetzelinia sclerotiorum</name>
    <dbReference type="NCBI Taxonomy" id="665079"/>
    <lineage>
        <taxon>Eukaryota</taxon>
        <taxon>Fungi</taxon>
        <taxon>Dikarya</taxon>
        <taxon>Ascomycota</taxon>
        <taxon>Pezizomycotina</taxon>
        <taxon>Leotiomycetes</taxon>
        <taxon>Helotiales</taxon>
        <taxon>Sclerotiniaceae</taxon>
        <taxon>Sclerotinia</taxon>
    </lineage>
</organism>
<dbReference type="InParanoid" id="A7EA88"/>
<keyword evidence="2" id="KW-1185">Reference proteome</keyword>
<dbReference type="GeneID" id="5492451"/>
<sequence>MLRRIMENMEADLMRNHGRFLNSHSGKYREISRKNFSISNRWLLQLLEATMSTIKCIAQRKWQGLCTLYWQVTCSSIKYDQRWVSC</sequence>
<gene>
    <name evidence="1" type="ORF">SS1G_02220</name>
</gene>
<dbReference type="EMBL" id="CH476623">
    <property type="protein sequence ID" value="EDN99366.1"/>
    <property type="molecule type" value="Genomic_DNA"/>
</dbReference>
<proteinExistence type="predicted"/>